<dbReference type="PANTHER" id="PTHR43755">
    <property type="match status" value="1"/>
</dbReference>
<evidence type="ECO:0000313" key="3">
    <source>
        <dbReference type="Proteomes" id="UP000614216"/>
    </source>
</evidence>
<dbReference type="AlphaFoldDB" id="A0A937KAH4"/>
<reference evidence="2" key="1">
    <citation type="submission" date="2021-01" db="EMBL/GenBank/DDBJ databases">
        <title>Fulvivirga kasyanovii gen. nov., sp nov., a novel member of the phylum Bacteroidetes isolated from seawater in a mussel farm.</title>
        <authorList>
            <person name="Zhao L.-H."/>
            <person name="Wang Z.-J."/>
        </authorList>
    </citation>
    <scope>NUCLEOTIDE SEQUENCE</scope>
    <source>
        <strain evidence="2">29W222</strain>
    </source>
</reference>
<proteinExistence type="predicted"/>
<name>A0A937KAH4_9BACT</name>
<dbReference type="EMBL" id="JAEUGD010000014">
    <property type="protein sequence ID" value="MBL6445471.1"/>
    <property type="molecule type" value="Genomic_DNA"/>
</dbReference>
<comment type="caution">
    <text evidence="2">The sequence shown here is derived from an EMBL/GenBank/DDBJ whole genome shotgun (WGS) entry which is preliminary data.</text>
</comment>
<dbReference type="InterPro" id="IPR052541">
    <property type="entry name" value="SQRD"/>
</dbReference>
<dbReference type="InterPro" id="IPR023753">
    <property type="entry name" value="FAD/NAD-binding_dom"/>
</dbReference>
<accession>A0A937KAH4</accession>
<organism evidence="2 3">
    <name type="scientific">Fulvivirga marina</name>
    <dbReference type="NCBI Taxonomy" id="2494733"/>
    <lineage>
        <taxon>Bacteria</taxon>
        <taxon>Pseudomonadati</taxon>
        <taxon>Bacteroidota</taxon>
        <taxon>Cytophagia</taxon>
        <taxon>Cytophagales</taxon>
        <taxon>Fulvivirgaceae</taxon>
        <taxon>Fulvivirga</taxon>
    </lineage>
</organism>
<protein>
    <submittedName>
        <fullName evidence="2">FAD-dependent oxidoreductase</fullName>
    </submittedName>
</protein>
<dbReference type="RefSeq" id="WP_202855013.1">
    <property type="nucleotide sequence ID" value="NZ_JAEUGD010000014.1"/>
</dbReference>
<dbReference type="Gene3D" id="3.50.50.100">
    <property type="match status" value="1"/>
</dbReference>
<dbReference type="Proteomes" id="UP000614216">
    <property type="component" value="Unassembled WGS sequence"/>
</dbReference>
<feature type="domain" description="FAD/NAD(P)-binding" evidence="1">
    <location>
        <begin position="3"/>
        <end position="294"/>
    </location>
</feature>
<evidence type="ECO:0000313" key="2">
    <source>
        <dbReference type="EMBL" id="MBL6445471.1"/>
    </source>
</evidence>
<dbReference type="GO" id="GO:0016491">
    <property type="term" value="F:oxidoreductase activity"/>
    <property type="evidence" value="ECO:0007669"/>
    <property type="project" value="InterPro"/>
</dbReference>
<dbReference type="InterPro" id="IPR036188">
    <property type="entry name" value="FAD/NAD-bd_sf"/>
</dbReference>
<gene>
    <name evidence="2" type="ORF">JMN32_04080</name>
</gene>
<dbReference type="Pfam" id="PF07992">
    <property type="entry name" value="Pyr_redox_2"/>
    <property type="match status" value="1"/>
</dbReference>
<dbReference type="PANTHER" id="PTHR43755:SF1">
    <property type="entry name" value="FAD-DEPENDENT PYRIDINE NUCLEOTIDE-DISULPHIDE OXIDOREDUCTASE"/>
    <property type="match status" value="1"/>
</dbReference>
<evidence type="ECO:0000259" key="1">
    <source>
        <dbReference type="Pfam" id="PF07992"/>
    </source>
</evidence>
<dbReference type="SUPFAM" id="SSF51905">
    <property type="entry name" value="FAD/NAD(P)-binding domain"/>
    <property type="match status" value="2"/>
</dbReference>
<keyword evidence="3" id="KW-1185">Reference proteome</keyword>
<sequence>MKNIVILGSNFAGFTAAMQLVKRLKGKRKEYKVIVVSPSHDFLYVPSLIWVPFGRRKIEDIRFDLREIFRKNNIEFIEAPAERVDPDINTVYLPEGETLTYEYLVVATGVKMNFDVVDGLKPEDNKIQNIVIPKLAMKTREAFENLVKDPGPVVVGATQGASCMGAAYEYLFNMDKELRRRGVRKQVKLYWITPEPYLGNFGIDGMPGGEKMLKMFMKLYNIEWITDASIEKIEDNKITLKTGEVLPYKMAMLMPPFEGADVMKASPKLVDAKGFVEVSGTYQHLKYKNVFAAGLAVKVAPPFEIVNTPFGVPKTGYPSDVTGKIVAGNIANLIKGKTKLVSKEWGRIPALCVMDAGHKEIYLIANHLFKPRQFAVLLPNIFNDLGKVFLEKYFIWKNRHGYAWLP</sequence>